<reference evidence="1" key="1">
    <citation type="submission" date="2021-06" db="EMBL/GenBank/DDBJ databases">
        <authorList>
            <person name="Kallberg Y."/>
            <person name="Tangrot J."/>
            <person name="Rosling A."/>
        </authorList>
    </citation>
    <scope>NUCLEOTIDE SEQUENCE</scope>
    <source>
        <strain evidence="1">IL203A</strain>
    </source>
</reference>
<protein>
    <submittedName>
        <fullName evidence="1">15553_t:CDS:1</fullName>
    </submittedName>
</protein>
<sequence>NIIEKRRKEIEDGSSVNFNLLDLLLVSNSSRDIQDFEDDEQPMNDIEIKSIIAEVLAVSIESTVITVCYLVYNVAKNPKVLEKIRAELLDVFGPDENTTITYKNLERCHYIDAVVNEILRYSIPIPSNLRVLEGDEIIGDHYWPSGTWFWIDTERRRKEIEDGSS</sequence>
<gene>
    <name evidence="1" type="ORF">DHETER_LOCUS14798</name>
</gene>
<dbReference type="EMBL" id="CAJVPU010047397">
    <property type="protein sequence ID" value="CAG8753565.1"/>
    <property type="molecule type" value="Genomic_DNA"/>
</dbReference>
<keyword evidence="2" id="KW-1185">Reference proteome</keyword>
<accession>A0ACA9QM05</accession>
<feature type="non-terminal residue" evidence="1">
    <location>
        <position position="1"/>
    </location>
</feature>
<dbReference type="Proteomes" id="UP000789702">
    <property type="component" value="Unassembled WGS sequence"/>
</dbReference>
<evidence type="ECO:0000313" key="1">
    <source>
        <dbReference type="EMBL" id="CAG8753565.1"/>
    </source>
</evidence>
<evidence type="ECO:0000313" key="2">
    <source>
        <dbReference type="Proteomes" id="UP000789702"/>
    </source>
</evidence>
<comment type="caution">
    <text evidence="1">The sequence shown here is derived from an EMBL/GenBank/DDBJ whole genome shotgun (WGS) entry which is preliminary data.</text>
</comment>
<feature type="non-terminal residue" evidence="1">
    <location>
        <position position="165"/>
    </location>
</feature>
<name>A0ACA9QM05_9GLOM</name>
<organism evidence="1 2">
    <name type="scientific">Dentiscutata heterogama</name>
    <dbReference type="NCBI Taxonomy" id="1316150"/>
    <lineage>
        <taxon>Eukaryota</taxon>
        <taxon>Fungi</taxon>
        <taxon>Fungi incertae sedis</taxon>
        <taxon>Mucoromycota</taxon>
        <taxon>Glomeromycotina</taxon>
        <taxon>Glomeromycetes</taxon>
        <taxon>Diversisporales</taxon>
        <taxon>Gigasporaceae</taxon>
        <taxon>Dentiscutata</taxon>
    </lineage>
</organism>
<proteinExistence type="predicted"/>